<name>A0A6N7WYV1_9FIRM</name>
<dbReference type="InterPro" id="IPR036866">
    <property type="entry name" value="RibonucZ/Hydroxyglut_hydro"/>
</dbReference>
<dbReference type="AlphaFoldDB" id="A0A6N7WYV1"/>
<dbReference type="EMBL" id="VUNE01000001">
    <property type="protein sequence ID" value="MST61978.1"/>
    <property type="molecule type" value="Genomic_DNA"/>
</dbReference>
<gene>
    <name evidence="1" type="ORF">FYJ71_03190</name>
</gene>
<accession>A0A6N7WYV1</accession>
<dbReference type="Gene3D" id="3.60.15.10">
    <property type="entry name" value="Ribonuclease Z/Hydroxyacylglutathione hydrolase-like"/>
    <property type="match status" value="1"/>
</dbReference>
<organism evidence="1 2">
    <name type="scientific">Peptostreptococcus porci</name>
    <dbReference type="NCBI Taxonomy" id="2652282"/>
    <lineage>
        <taxon>Bacteria</taxon>
        <taxon>Bacillati</taxon>
        <taxon>Bacillota</taxon>
        <taxon>Clostridia</taxon>
        <taxon>Peptostreptococcales</taxon>
        <taxon>Peptostreptococcaceae</taxon>
        <taxon>Peptostreptococcus</taxon>
    </lineage>
</organism>
<evidence type="ECO:0000313" key="2">
    <source>
        <dbReference type="Proteomes" id="UP000440713"/>
    </source>
</evidence>
<proteinExistence type="predicted"/>
<dbReference type="Pfam" id="PF13483">
    <property type="entry name" value="Lactamase_B_3"/>
    <property type="match status" value="1"/>
</dbReference>
<dbReference type="RefSeq" id="WP_154537347.1">
    <property type="nucleotide sequence ID" value="NZ_VUNE01000001.1"/>
</dbReference>
<dbReference type="SUPFAM" id="SSF56281">
    <property type="entry name" value="Metallo-hydrolase/oxidoreductase"/>
    <property type="match status" value="1"/>
</dbReference>
<keyword evidence="2" id="KW-1185">Reference proteome</keyword>
<sequence length="228" mass="27556">MKLTYIYHSGFLIEFEDKNIIFDYYKGDIPNIDSEKKLYVVSTHSHRDHFNENIFDIFKGFKDVKYLLSDDIEIEEREDIHFLECRKKYYIDDLEIETFESTDLGIAVLITTEGKTIYHSGDLNWWTWHGYETQDEYDSMTERFLNEMKLLKGRKIDLAMVVLDPRQGDRYDWGLKYFIENTCTKYIAPMHLWEKYEFIDKFKADNKELIEDIEIIDTHMTTANYYEI</sequence>
<dbReference type="PANTHER" id="PTHR42967:SF1">
    <property type="entry name" value="MBL FOLD METALLO-HYDROLASE"/>
    <property type="match status" value="1"/>
</dbReference>
<dbReference type="Proteomes" id="UP000440713">
    <property type="component" value="Unassembled WGS sequence"/>
</dbReference>
<comment type="caution">
    <text evidence="1">The sequence shown here is derived from an EMBL/GenBank/DDBJ whole genome shotgun (WGS) entry which is preliminary data.</text>
</comment>
<evidence type="ECO:0000313" key="1">
    <source>
        <dbReference type="EMBL" id="MST61978.1"/>
    </source>
</evidence>
<dbReference type="PANTHER" id="PTHR42967">
    <property type="entry name" value="METAL DEPENDENT HYDROLASE"/>
    <property type="match status" value="1"/>
</dbReference>
<keyword evidence="1" id="KW-0378">Hydrolase</keyword>
<dbReference type="GO" id="GO:0016787">
    <property type="term" value="F:hydrolase activity"/>
    <property type="evidence" value="ECO:0007669"/>
    <property type="project" value="UniProtKB-KW"/>
</dbReference>
<reference evidence="1 2" key="1">
    <citation type="submission" date="2019-08" db="EMBL/GenBank/DDBJ databases">
        <title>In-depth cultivation of the pig gut microbiome towards novel bacterial diversity and tailored functional studies.</title>
        <authorList>
            <person name="Wylensek D."/>
            <person name="Hitch T.C.A."/>
            <person name="Clavel T."/>
        </authorList>
    </citation>
    <scope>NUCLEOTIDE SEQUENCE [LARGE SCALE GENOMIC DNA]</scope>
    <source>
        <strain evidence="1 2">WCA-SAB-591-4A-A</strain>
    </source>
</reference>
<protein>
    <submittedName>
        <fullName evidence="1">MBL fold metallo-hydrolase</fullName>
    </submittedName>
</protein>